<dbReference type="eggNOG" id="ENOG502S5C0">
    <property type="taxonomic scope" value="Eukaryota"/>
</dbReference>
<organism evidence="12 13">
    <name type="scientific">Lodderomyces elongisporus (strain ATCC 11503 / CBS 2605 / JCM 1781 / NBRC 1676 / NRRL YB-4239)</name>
    <name type="common">Yeast</name>
    <name type="synonym">Saccharomyces elongisporus</name>
    <dbReference type="NCBI Taxonomy" id="379508"/>
    <lineage>
        <taxon>Eukaryota</taxon>
        <taxon>Fungi</taxon>
        <taxon>Dikarya</taxon>
        <taxon>Ascomycota</taxon>
        <taxon>Saccharomycotina</taxon>
        <taxon>Pichiomycetes</taxon>
        <taxon>Debaryomycetaceae</taxon>
        <taxon>Candida/Lodderomyces clade</taxon>
        <taxon>Lodderomyces</taxon>
    </lineage>
</organism>
<evidence type="ECO:0000256" key="3">
    <source>
        <dbReference type="ARBA" id="ARBA00022089"/>
    </source>
</evidence>
<dbReference type="AlphaFoldDB" id="A5DYT0"/>
<keyword evidence="9" id="KW-0961">Cell wall biogenesis/degradation</keyword>
<keyword evidence="6" id="KW-0256">Endoplasmic reticulum</keyword>
<dbReference type="STRING" id="379508.A5DYT0"/>
<evidence type="ECO:0000313" key="12">
    <source>
        <dbReference type="EMBL" id="EDK44338.1"/>
    </source>
</evidence>
<evidence type="ECO:0000256" key="2">
    <source>
        <dbReference type="ARBA" id="ARBA00008203"/>
    </source>
</evidence>
<dbReference type="EMBL" id="CH981526">
    <property type="protein sequence ID" value="EDK44338.1"/>
    <property type="molecule type" value="Genomic_DNA"/>
</dbReference>
<evidence type="ECO:0000256" key="10">
    <source>
        <dbReference type="SAM" id="Phobius"/>
    </source>
</evidence>
<keyword evidence="7 10" id="KW-1133">Transmembrane helix</keyword>
<name>A5DYT0_LODEL</name>
<proteinExistence type="inferred from homology"/>
<dbReference type="GO" id="GO:0071555">
    <property type="term" value="P:cell wall organization"/>
    <property type="evidence" value="ECO:0007669"/>
    <property type="project" value="UniProtKB-KW"/>
</dbReference>
<evidence type="ECO:0000256" key="5">
    <source>
        <dbReference type="ARBA" id="ARBA00022729"/>
    </source>
</evidence>
<reference evidence="12 13" key="1">
    <citation type="journal article" date="2009" name="Nature">
        <title>Evolution of pathogenicity and sexual reproduction in eight Candida genomes.</title>
        <authorList>
            <person name="Butler G."/>
            <person name="Rasmussen M.D."/>
            <person name="Lin M.F."/>
            <person name="Santos M.A."/>
            <person name="Sakthikumar S."/>
            <person name="Munro C.A."/>
            <person name="Rheinbay E."/>
            <person name="Grabherr M."/>
            <person name="Forche A."/>
            <person name="Reedy J.L."/>
            <person name="Agrafioti I."/>
            <person name="Arnaud M.B."/>
            <person name="Bates S."/>
            <person name="Brown A.J."/>
            <person name="Brunke S."/>
            <person name="Costanzo M.C."/>
            <person name="Fitzpatrick D.A."/>
            <person name="de Groot P.W."/>
            <person name="Harris D."/>
            <person name="Hoyer L.L."/>
            <person name="Hube B."/>
            <person name="Klis F.M."/>
            <person name="Kodira C."/>
            <person name="Lennard N."/>
            <person name="Logue M.E."/>
            <person name="Martin R."/>
            <person name="Neiman A.M."/>
            <person name="Nikolaou E."/>
            <person name="Quail M.A."/>
            <person name="Quinn J."/>
            <person name="Santos M.C."/>
            <person name="Schmitzberger F.F."/>
            <person name="Sherlock G."/>
            <person name="Shah P."/>
            <person name="Silverstein K.A."/>
            <person name="Skrzypek M.S."/>
            <person name="Soll D."/>
            <person name="Staggs R."/>
            <person name="Stansfield I."/>
            <person name="Stumpf M.P."/>
            <person name="Sudbery P.E."/>
            <person name="Srikantha T."/>
            <person name="Zeng Q."/>
            <person name="Berman J."/>
            <person name="Berriman M."/>
            <person name="Heitman J."/>
            <person name="Gow N.A."/>
            <person name="Lorenz M.C."/>
            <person name="Birren B.W."/>
            <person name="Kellis M."/>
            <person name="Cuomo C.A."/>
        </authorList>
    </citation>
    <scope>NUCLEOTIDE SEQUENCE [LARGE SCALE GENOMIC DNA]</scope>
    <source>
        <strain evidence="13">ATCC 11503 / BCRC 21390 / CBS 2605 / JCM 1781 / NBRC 1676 / NRRL YB-4239</strain>
    </source>
</reference>
<evidence type="ECO:0000313" key="13">
    <source>
        <dbReference type="Proteomes" id="UP000001996"/>
    </source>
</evidence>
<dbReference type="GeneID" id="5233053"/>
<dbReference type="Pfam" id="PF20520">
    <property type="entry name" value="Ac45-VOA1_TM"/>
    <property type="match status" value="1"/>
</dbReference>
<evidence type="ECO:0000256" key="1">
    <source>
        <dbReference type="ARBA" id="ARBA00004115"/>
    </source>
</evidence>
<dbReference type="GO" id="GO:0009272">
    <property type="term" value="P:fungal-type cell wall biogenesis"/>
    <property type="evidence" value="ECO:0007669"/>
    <property type="project" value="TreeGrafter"/>
</dbReference>
<keyword evidence="13" id="KW-1185">Reference proteome</keyword>
<keyword evidence="5" id="KW-0732">Signal</keyword>
<dbReference type="InterPro" id="IPR046756">
    <property type="entry name" value="VAS1/VOA1_TM"/>
</dbReference>
<dbReference type="PANTHER" id="PTHR28285:SF1">
    <property type="entry name" value="PROTEIN BIG1"/>
    <property type="match status" value="1"/>
</dbReference>
<feature type="domain" description="V-type proton ATPase subunit S1/VOA1 transmembrane" evidence="11">
    <location>
        <begin position="242"/>
        <end position="281"/>
    </location>
</feature>
<evidence type="ECO:0000256" key="6">
    <source>
        <dbReference type="ARBA" id="ARBA00022824"/>
    </source>
</evidence>
<dbReference type="KEGG" id="lel:PVL30_003355"/>
<dbReference type="InParanoid" id="A5DYT0"/>
<evidence type="ECO:0000259" key="11">
    <source>
        <dbReference type="Pfam" id="PF20520"/>
    </source>
</evidence>
<protein>
    <recommendedName>
        <fullName evidence="3">Protein BIG1</fullName>
    </recommendedName>
</protein>
<dbReference type="HOGENOM" id="CLU_082455_0_0_1"/>
<comment type="similarity">
    <text evidence="2">Belongs to the BIG1 family.</text>
</comment>
<dbReference type="Proteomes" id="UP000001996">
    <property type="component" value="Unassembled WGS sequence"/>
</dbReference>
<evidence type="ECO:0000256" key="7">
    <source>
        <dbReference type="ARBA" id="ARBA00022989"/>
    </source>
</evidence>
<dbReference type="OrthoDB" id="9985059at2759"/>
<keyword evidence="8 10" id="KW-0472">Membrane</keyword>
<evidence type="ECO:0000256" key="9">
    <source>
        <dbReference type="ARBA" id="ARBA00023316"/>
    </source>
</evidence>
<dbReference type="GO" id="GO:0006078">
    <property type="term" value="P:(1-&gt;6)-beta-D-glucan biosynthetic process"/>
    <property type="evidence" value="ECO:0007669"/>
    <property type="project" value="TreeGrafter"/>
</dbReference>
<feature type="transmembrane region" description="Helical" evidence="10">
    <location>
        <begin position="248"/>
        <end position="272"/>
    </location>
</feature>
<dbReference type="GO" id="GO:0005789">
    <property type="term" value="C:endoplasmic reticulum membrane"/>
    <property type="evidence" value="ECO:0007669"/>
    <property type="project" value="UniProtKB-SubCell"/>
</dbReference>
<sequence length="290" mass="32654">MLYSLLVAICALYVTTVIAFANSGALLIRNKAIEGAYKPKHIERARDVKQALVDLKVGENDDEYVDVYQLRSNDWDSSLLNEEHQTINIPAVIYRNIEELDGFSKTFSGKSVKILSKDEIRNLLNSKDLSFIVQVIPTFDAPSIKDKIEEKIINLYNNEDTIIVAAKREDTQEVTDDNDDENESAADTVKLEQEIENDFAMAEKLAAEEDKINDNPVTILGEDVPGENSTTTKPNNLFTNYQFFTSGIWSGIIVSGFLLAILYTAISWIASLEITYSSFEKQVDFDKKNE</sequence>
<dbReference type="PANTHER" id="PTHR28285">
    <property type="entry name" value="PROTEIN BIG1"/>
    <property type="match status" value="1"/>
</dbReference>
<accession>A5DYT0</accession>
<comment type="subcellular location">
    <subcellularLocation>
        <location evidence="1">Endoplasmic reticulum membrane</location>
        <topology evidence="1">Single-pass type I membrane protein</topology>
    </subcellularLocation>
</comment>
<gene>
    <name evidence="12" type="ORF">LELG_02517</name>
</gene>
<dbReference type="FunCoup" id="A5DYT0">
    <property type="interactions" value="26"/>
</dbReference>
<evidence type="ECO:0000256" key="8">
    <source>
        <dbReference type="ARBA" id="ARBA00023136"/>
    </source>
</evidence>
<dbReference type="InterPro" id="IPR037654">
    <property type="entry name" value="Big1"/>
</dbReference>
<keyword evidence="4 10" id="KW-0812">Transmembrane</keyword>
<evidence type="ECO:0000256" key="4">
    <source>
        <dbReference type="ARBA" id="ARBA00022692"/>
    </source>
</evidence>